<comment type="caution">
    <text evidence="2">The sequence shown here is derived from an EMBL/GenBank/DDBJ whole genome shotgun (WGS) entry which is preliminary data.</text>
</comment>
<dbReference type="InterPro" id="IPR036779">
    <property type="entry name" value="LysM_dom_sf"/>
</dbReference>
<organism evidence="2 3">
    <name type="scientific">SAR86 cluster bacterium</name>
    <dbReference type="NCBI Taxonomy" id="2030880"/>
    <lineage>
        <taxon>Bacteria</taxon>
        <taxon>Pseudomonadati</taxon>
        <taxon>Pseudomonadota</taxon>
        <taxon>Gammaproteobacteria</taxon>
        <taxon>SAR86 cluster</taxon>
    </lineage>
</organism>
<dbReference type="EMBL" id="NVVJ01000005">
    <property type="protein sequence ID" value="PCJ27727.1"/>
    <property type="molecule type" value="Genomic_DNA"/>
</dbReference>
<dbReference type="InterPro" id="IPR018392">
    <property type="entry name" value="LysM"/>
</dbReference>
<evidence type="ECO:0000259" key="1">
    <source>
        <dbReference type="PROSITE" id="PS51782"/>
    </source>
</evidence>
<dbReference type="Proteomes" id="UP000218327">
    <property type="component" value="Unassembled WGS sequence"/>
</dbReference>
<sequence length="365" mass="40789">MKNLGIKHSLITLVLGTFALISVMSVSAQSNLLLEDYPASYTVSEDDTLWEIAGKFLQDPERWPEIWAPDDFLDNPDLLYPGDTLRLSTAGGSPRILVLRGDRAVVNIEPEIREIPLTSAIPAIPLEAIENSFSRNRIVTQQMYDAAPYIVSNIGDNLIISTGDEIYARGSFPVGTSLFEIYRQGRVYEGDKKNEILGLELEYLGFASITENVAPDVRKMLVNNSALEIRVGDRLLIREETRINTTIFPTEPSSQMSGQIIAFLSAESLASQLDTVVINLGIRDELEIGDILSIQHEGTYTTDEVERSRMSFKEKFRTFFNQSRLRIPGKEIGTLLVYKTFEQLSYAVILASTEPAELFNEVVSP</sequence>
<protein>
    <recommendedName>
        <fullName evidence="1">LysM domain-containing protein</fullName>
    </recommendedName>
</protein>
<evidence type="ECO:0000313" key="3">
    <source>
        <dbReference type="Proteomes" id="UP000218327"/>
    </source>
</evidence>
<dbReference type="PROSITE" id="PS51782">
    <property type="entry name" value="LYSM"/>
    <property type="match status" value="1"/>
</dbReference>
<feature type="domain" description="LysM" evidence="1">
    <location>
        <begin position="39"/>
        <end position="87"/>
    </location>
</feature>
<name>A0A2A5B827_9GAMM</name>
<reference evidence="3" key="1">
    <citation type="submission" date="2017-08" db="EMBL/GenBank/DDBJ databases">
        <title>A dynamic microbial community with high functional redundancy inhabits the cold, oxic subseafloor aquifer.</title>
        <authorList>
            <person name="Tully B.J."/>
            <person name="Wheat C.G."/>
            <person name="Glazer B.T."/>
            <person name="Huber J.A."/>
        </authorList>
    </citation>
    <scope>NUCLEOTIDE SEQUENCE [LARGE SCALE GENOMIC DNA]</scope>
</reference>
<dbReference type="Gene3D" id="3.10.350.10">
    <property type="entry name" value="LysM domain"/>
    <property type="match status" value="1"/>
</dbReference>
<dbReference type="SUPFAM" id="SSF54106">
    <property type="entry name" value="LysM domain"/>
    <property type="match status" value="1"/>
</dbReference>
<proteinExistence type="predicted"/>
<dbReference type="PANTHER" id="PTHR34700">
    <property type="entry name" value="POTASSIUM BINDING PROTEIN KBP"/>
    <property type="match status" value="1"/>
</dbReference>
<dbReference type="Pfam" id="PF01476">
    <property type="entry name" value="LysM"/>
    <property type="match status" value="1"/>
</dbReference>
<dbReference type="PANTHER" id="PTHR34700:SF4">
    <property type="entry name" value="PHAGE-LIKE ELEMENT PBSX PROTEIN XKDP"/>
    <property type="match status" value="1"/>
</dbReference>
<dbReference type="AlphaFoldDB" id="A0A2A5B827"/>
<accession>A0A2A5B827</accession>
<gene>
    <name evidence="2" type="ORF">COA96_02435</name>
</gene>
<dbReference type="CDD" id="cd00118">
    <property type="entry name" value="LysM"/>
    <property type="match status" value="1"/>
</dbReference>
<dbReference type="InterPro" id="IPR052196">
    <property type="entry name" value="Bact_Kbp"/>
</dbReference>
<evidence type="ECO:0000313" key="2">
    <source>
        <dbReference type="EMBL" id="PCJ27727.1"/>
    </source>
</evidence>